<evidence type="ECO:0000256" key="2">
    <source>
        <dbReference type="ARBA" id="ARBA00007002"/>
    </source>
</evidence>
<evidence type="ECO:0000256" key="3">
    <source>
        <dbReference type="ARBA" id="ARBA00023242"/>
    </source>
</evidence>
<reference evidence="6" key="1">
    <citation type="submission" date="2017-01" db="EMBL/GenBank/DDBJ databases">
        <authorList>
            <person name="Wang Y."/>
            <person name="White M."/>
            <person name="Kvist S."/>
            <person name="Moncalvo J.-M."/>
        </authorList>
    </citation>
    <scope>NUCLEOTIDE SEQUENCE [LARGE SCALE GENOMIC DNA]</scope>
    <source>
        <strain evidence="6">COL-18-3</strain>
    </source>
</reference>
<accession>A0A1R1PX77</accession>
<organism evidence="5 6">
    <name type="scientific">Zancudomyces culisetae</name>
    <name type="common">Gut fungus</name>
    <name type="synonym">Smittium culisetae</name>
    <dbReference type="NCBI Taxonomy" id="1213189"/>
    <lineage>
        <taxon>Eukaryota</taxon>
        <taxon>Fungi</taxon>
        <taxon>Fungi incertae sedis</taxon>
        <taxon>Zoopagomycota</taxon>
        <taxon>Kickxellomycotina</taxon>
        <taxon>Harpellomycetes</taxon>
        <taxon>Harpellales</taxon>
        <taxon>Legeriomycetaceae</taxon>
        <taxon>Zancudomyces</taxon>
    </lineage>
</organism>
<dbReference type="OrthoDB" id="1739576at2759"/>
<evidence type="ECO:0000313" key="6">
    <source>
        <dbReference type="Proteomes" id="UP000188320"/>
    </source>
</evidence>
<dbReference type="PANTHER" id="PTHR13021">
    <property type="entry name" value="PRE-MRNA-SPLICING FACTOR ISY1"/>
    <property type="match status" value="1"/>
</dbReference>
<gene>
    <name evidence="5" type="ORF">AX774_g830</name>
</gene>
<dbReference type="GO" id="GO:0000350">
    <property type="term" value="P:generation of catalytic spliceosome for second transesterification step"/>
    <property type="evidence" value="ECO:0007669"/>
    <property type="project" value="InterPro"/>
</dbReference>
<keyword evidence="6" id="KW-1185">Reference proteome</keyword>
<dbReference type="GO" id="GO:0005634">
    <property type="term" value="C:nucleus"/>
    <property type="evidence" value="ECO:0007669"/>
    <property type="project" value="UniProtKB-SubCell"/>
</dbReference>
<proteinExistence type="inferred from homology"/>
<keyword evidence="3" id="KW-0539">Nucleus</keyword>
<dbReference type="FunFam" id="1.10.287.660:FF:000001">
    <property type="entry name" value="pre-mRNA-splicing factor ISY1 homolog"/>
    <property type="match status" value="1"/>
</dbReference>
<dbReference type="InterPro" id="IPR029012">
    <property type="entry name" value="Helix_hairpin_bin_sf"/>
</dbReference>
<dbReference type="AlphaFoldDB" id="A0A1R1PX77"/>
<protein>
    <submittedName>
        <fullName evidence="5">Pre-mRNA-splicing factor ISY1-like protein</fullName>
    </submittedName>
</protein>
<keyword evidence="4" id="KW-0175">Coiled coil</keyword>
<comment type="subcellular location">
    <subcellularLocation>
        <location evidence="1">Nucleus</location>
    </subcellularLocation>
</comment>
<dbReference type="SUPFAM" id="SSF140102">
    <property type="entry name" value="ISY1 domain-like"/>
    <property type="match status" value="1"/>
</dbReference>
<evidence type="ECO:0000256" key="1">
    <source>
        <dbReference type="ARBA" id="ARBA00004123"/>
    </source>
</evidence>
<feature type="coiled-coil region" evidence="4">
    <location>
        <begin position="168"/>
        <end position="195"/>
    </location>
</feature>
<comment type="caution">
    <text evidence="5">The sequence shown here is derived from an EMBL/GenBank/DDBJ whole genome shotgun (WGS) entry which is preliminary data.</text>
</comment>
<evidence type="ECO:0000256" key="4">
    <source>
        <dbReference type="SAM" id="Coils"/>
    </source>
</evidence>
<dbReference type="InterPro" id="IPR037200">
    <property type="entry name" value="Isy1_sf"/>
</dbReference>
<dbReference type="Pfam" id="PF06246">
    <property type="entry name" value="Isy1"/>
    <property type="match status" value="1"/>
</dbReference>
<evidence type="ECO:0000313" key="5">
    <source>
        <dbReference type="EMBL" id="OMH85596.1"/>
    </source>
</evidence>
<name>A0A1R1PX77_ZANCU</name>
<dbReference type="Gene3D" id="1.10.287.660">
    <property type="entry name" value="Helix hairpin bin"/>
    <property type="match status" value="1"/>
</dbReference>
<comment type="similarity">
    <text evidence="2">Belongs to the ISY1 family.</text>
</comment>
<dbReference type="InterPro" id="IPR009360">
    <property type="entry name" value="Isy1"/>
</dbReference>
<dbReference type="EMBL" id="LSSK01000070">
    <property type="protein sequence ID" value="OMH85596.1"/>
    <property type="molecule type" value="Genomic_DNA"/>
</dbReference>
<dbReference type="Proteomes" id="UP000188320">
    <property type="component" value="Unassembled WGS sequence"/>
</dbReference>
<sequence>MARNQEKAQSMLYRFRQVQLEEQGLLKPVEKRPYLASIVNSLPAAEHWRRQVIKDITRTVAKIHDGSLPDTQIRDLNDEINKYLREKQHWETRIKELGGPDYKKVGTKIVDSEGREIAGNRGYKYFGRAKDLPGVREMLGKGDGDKEKRKKTRAELLKNIDADYYGLRDDQNAELLEYEAEVSRLQIEKLRTNHQYLTVTDIYDNKTA</sequence>